<dbReference type="InterPro" id="IPR042272">
    <property type="entry name" value="ATP12_ATP_synth-F1-assembly_N"/>
</dbReference>
<sequence>MVEIAPEALGKAPLPKRFYTQVEVLDEAGRFFVTLDRRKVRTPAKAALTFASPPLAEAVAEEWRAQQDVIDPRTMPLTRIANVAIDGVAPEREAVLAEIVKYASSDLVCYRADMPDRLVARQTEHWDPVLAFARDDLGARFVLAQGVMFVDQPEETLEAVRRALPRDDHFVLAALSTMTTLTGSALLALGVLRGWHTVEQAWAAANVDEGWNADLWGHDAEAAARQEARRVEMEAAARMIALSLSAR</sequence>
<feature type="transmembrane region" description="Helical" evidence="4">
    <location>
        <begin position="170"/>
        <end position="192"/>
    </location>
</feature>
<dbReference type="RefSeq" id="WP_183393878.1">
    <property type="nucleotide sequence ID" value="NZ_JACIDR010000001.1"/>
</dbReference>
<gene>
    <name evidence="5" type="ORF">GGR24_000692</name>
</gene>
<keyword evidence="4" id="KW-0812">Transmembrane</keyword>
<dbReference type="Gene3D" id="3.30.2180.10">
    <property type="entry name" value="ATP12-like"/>
    <property type="match status" value="1"/>
</dbReference>
<evidence type="ECO:0000313" key="6">
    <source>
        <dbReference type="Proteomes" id="UP000528964"/>
    </source>
</evidence>
<keyword evidence="4" id="KW-1133">Transmembrane helix</keyword>
<dbReference type="SUPFAM" id="SSF160909">
    <property type="entry name" value="ATP12-like"/>
    <property type="match status" value="1"/>
</dbReference>
<dbReference type="GO" id="GO:0043461">
    <property type="term" value="P:proton-transporting ATP synthase complex assembly"/>
    <property type="evidence" value="ECO:0007669"/>
    <property type="project" value="InterPro"/>
</dbReference>
<evidence type="ECO:0000256" key="1">
    <source>
        <dbReference type="ARBA" id="ARBA00008231"/>
    </source>
</evidence>
<evidence type="ECO:0000313" key="5">
    <source>
        <dbReference type="EMBL" id="MBB3972059.1"/>
    </source>
</evidence>
<dbReference type="Proteomes" id="UP000528964">
    <property type="component" value="Unassembled WGS sequence"/>
</dbReference>
<evidence type="ECO:0000256" key="4">
    <source>
        <dbReference type="SAM" id="Phobius"/>
    </source>
</evidence>
<accession>A0A7W6D4L0</accession>
<dbReference type="PANTHER" id="PTHR21013">
    <property type="entry name" value="ATP SYNTHASE MITOCHONDRIAL F1 COMPLEX ASSEMBLY FACTOR 2/ATP12 PROTEIN, MITOCHONDRIAL PRECURSOR"/>
    <property type="match status" value="1"/>
</dbReference>
<dbReference type="Pfam" id="PF07542">
    <property type="entry name" value="ATP12"/>
    <property type="match status" value="1"/>
</dbReference>
<proteinExistence type="inferred from homology"/>
<keyword evidence="3" id="KW-0143">Chaperone</keyword>
<keyword evidence="4" id="KW-0472">Membrane</keyword>
<name>A0A7W6D4L0_9HYPH</name>
<dbReference type="EMBL" id="JACIDR010000001">
    <property type="protein sequence ID" value="MBB3972059.1"/>
    <property type="molecule type" value="Genomic_DNA"/>
</dbReference>
<comment type="similarity">
    <text evidence="1">Belongs to the ATP12 family.</text>
</comment>
<dbReference type="InterPro" id="IPR023335">
    <property type="entry name" value="ATP12_ortho_dom_sf"/>
</dbReference>
<evidence type="ECO:0000256" key="2">
    <source>
        <dbReference type="ARBA" id="ARBA00022946"/>
    </source>
</evidence>
<keyword evidence="2" id="KW-0809">Transit peptide</keyword>
<reference evidence="5 6" key="1">
    <citation type="submission" date="2020-08" db="EMBL/GenBank/DDBJ databases">
        <title>Genomic Encyclopedia of Type Strains, Phase IV (KMG-IV): sequencing the most valuable type-strain genomes for metagenomic binning, comparative biology and taxonomic classification.</title>
        <authorList>
            <person name="Goeker M."/>
        </authorList>
    </citation>
    <scope>NUCLEOTIDE SEQUENCE [LARGE SCALE GENOMIC DNA]</scope>
    <source>
        <strain evidence="5 6">DSM 25481</strain>
    </source>
</reference>
<evidence type="ECO:0000256" key="3">
    <source>
        <dbReference type="ARBA" id="ARBA00023186"/>
    </source>
</evidence>
<organism evidence="5 6">
    <name type="scientific">Hansschlegelia beijingensis</name>
    <dbReference type="NCBI Taxonomy" id="1133344"/>
    <lineage>
        <taxon>Bacteria</taxon>
        <taxon>Pseudomonadati</taxon>
        <taxon>Pseudomonadota</taxon>
        <taxon>Alphaproteobacteria</taxon>
        <taxon>Hyphomicrobiales</taxon>
        <taxon>Methylopilaceae</taxon>
        <taxon>Hansschlegelia</taxon>
    </lineage>
</organism>
<dbReference type="InterPro" id="IPR011419">
    <property type="entry name" value="ATP12_ATP_synth-F1-assembly"/>
</dbReference>
<comment type="caution">
    <text evidence="5">The sequence shown here is derived from an EMBL/GenBank/DDBJ whole genome shotgun (WGS) entry which is preliminary data.</text>
</comment>
<dbReference type="AlphaFoldDB" id="A0A7W6D4L0"/>
<keyword evidence="6" id="KW-1185">Reference proteome</keyword>
<dbReference type="PANTHER" id="PTHR21013:SF10">
    <property type="entry name" value="ATP SYNTHASE MITOCHONDRIAL F1 COMPLEX ASSEMBLY FACTOR 2"/>
    <property type="match status" value="1"/>
</dbReference>
<protein>
    <submittedName>
        <fullName evidence="5">Chaperone required for assembly of F1-ATPase</fullName>
    </submittedName>
</protein>
<dbReference type="Gene3D" id="1.10.3580.10">
    <property type="entry name" value="ATP12 ATPase"/>
    <property type="match status" value="1"/>
</dbReference>